<evidence type="ECO:0000313" key="8">
    <source>
        <dbReference type="Proteomes" id="UP000031637"/>
    </source>
</evidence>
<sequence>MADIHRWQHQYLGATIFPKTLSVVEFRAFFTFSEEELAAIRKRFRTQLRVSGALQLGFLKMTGNLLEDTQIIPSKLLRHISAQLELPALTIASLKAIYTRPKTLYEHQWWAMETLGFSKATSEQQLRLLPFLCQEAQYAPSVDVLVDRAKVWLYQHHYLTLADRIIRDIARRAMSESEEALFRLICRQIAPAEFRRIEASVLRLQENTGRSKLEWLQQPPRKKSINAVRERIERIDFLKGLGIHNLDLESVAIEKIRGYASELYGIRPVKYRELKDPARTLRLVCYLKMSLMDATDAAIALGGRITAKIHRTALEKARLAEAESAISQADAFEQIVERANNKSVTDSEVRAYVLALAETLKPRQFHTRAEAARWILSEPNDQVRSLLHAMQKLEIQAEPQDPGKERVDYLQTLYAGKITALPTEHQVHIPTPWKTIIEGEDRERALRGLEAATLIGLRKSLRSGAVYVDHSEKFRGRHRLMIDTVQWEREKTKRYTQLGLPMRPDDLLDVLLAELDTKLKEVDTAVQAGALQIKGGNLHYPRDKAVEKSDDVVRHRDALFERIGVIQLPDLILEMDSRVRFSKIILGRLAKTPTELLQVYAGMLAHGTSLDASTVCLMVPQLTPNQIIAGMKHFEDRDTVRAANDAVVGFHRRLPIASHWGDGTLASADMMSLDVSRKIWLARLDPKRGIPSVGTYTLMSDFWSVIYDQPIILNERQAGVAIEGAIRQREVELDRLAVDTHGYTEFAMAIAKLLGFALCPRLKRITERRFYVPSNMKNAPEGLRDIIIPSISLRRIREEWDQLVRLASSIETGHSTATVALARYGSASSDSPIYRAGVHLGRLIRSIYLCDYFLSEDLRRTVNRILVHGEAVHTLQRAINAGSFSKPRGQREEELYAVSGSLTLLTNLCLAWTAAHMQEEVFGDNSHASMFEDLDWLQHVSPTHYGNINFRGTFSFLISKYQEWLISEPIRASSRK</sequence>
<feature type="domain" description="Tn3 transposase DDE" evidence="5">
    <location>
        <begin position="570"/>
        <end position="954"/>
    </location>
</feature>
<feature type="domain" description="DUF4158" evidence="6">
    <location>
        <begin position="16"/>
        <end position="162"/>
    </location>
</feature>
<dbReference type="InterPro" id="IPR002513">
    <property type="entry name" value="Tn3_Tnp_DDE_dom"/>
</dbReference>
<evidence type="ECO:0000259" key="5">
    <source>
        <dbReference type="Pfam" id="PF01526"/>
    </source>
</evidence>
<protein>
    <submittedName>
        <fullName evidence="7">Transposase Tn3</fullName>
    </submittedName>
</protein>
<dbReference type="AlphaFoldDB" id="W0SFR4"/>
<dbReference type="HOGENOM" id="CLU_009098_1_0_4"/>
<dbReference type="NCBIfam" id="NF033527">
    <property type="entry name" value="transpos_Tn3"/>
    <property type="match status" value="1"/>
</dbReference>
<dbReference type="InterPro" id="IPR047653">
    <property type="entry name" value="Tn3-like_transpos"/>
</dbReference>
<proteinExistence type="inferred from homology"/>
<dbReference type="STRING" id="1223802.SUTH_01823"/>
<dbReference type="GO" id="GO:0006313">
    <property type="term" value="P:DNA transposition"/>
    <property type="evidence" value="ECO:0007669"/>
    <property type="project" value="InterPro"/>
</dbReference>
<comment type="similarity">
    <text evidence="1">Belongs to the transposase 7 family.</text>
</comment>
<dbReference type="Pfam" id="PF01526">
    <property type="entry name" value="DDE_Tnp_Tn3"/>
    <property type="match status" value="1"/>
</dbReference>
<dbReference type="Pfam" id="PF13700">
    <property type="entry name" value="DUF4158"/>
    <property type="match status" value="1"/>
</dbReference>
<dbReference type="Proteomes" id="UP000031637">
    <property type="component" value="Chromosome"/>
</dbReference>
<keyword evidence="3" id="KW-0238">DNA-binding</keyword>
<accession>W0SFR4</accession>
<reference evidence="7 8" key="1">
    <citation type="journal article" date="2014" name="Syst. Appl. Microbiol.">
        <title>Complete genomes of freshwater sulfur oxidizers Sulfuricella denitrificans skB26 and Sulfuritalea hydrogenivorans sk43H: genetic insights into the sulfur oxidation pathway of betaproteobacteria.</title>
        <authorList>
            <person name="Watanabe T."/>
            <person name="Kojima H."/>
            <person name="Fukui M."/>
        </authorList>
    </citation>
    <scope>NUCLEOTIDE SEQUENCE [LARGE SCALE GENOMIC DNA]</scope>
    <source>
        <strain evidence="7">DSM22779</strain>
    </source>
</reference>
<evidence type="ECO:0000259" key="6">
    <source>
        <dbReference type="Pfam" id="PF13700"/>
    </source>
</evidence>
<keyword evidence="8" id="KW-1185">Reference proteome</keyword>
<evidence type="ECO:0000313" key="7">
    <source>
        <dbReference type="EMBL" id="BAO29615.1"/>
    </source>
</evidence>
<evidence type="ECO:0000256" key="4">
    <source>
        <dbReference type="ARBA" id="ARBA00023172"/>
    </source>
</evidence>
<dbReference type="RefSeq" id="WP_041098716.1">
    <property type="nucleotide sequence ID" value="NZ_AP012547.1"/>
</dbReference>
<evidence type="ECO:0000256" key="2">
    <source>
        <dbReference type="ARBA" id="ARBA00022578"/>
    </source>
</evidence>
<dbReference type="OrthoDB" id="5292689at2"/>
<name>W0SFR4_9PROT</name>
<gene>
    <name evidence="7" type="ORF">SUTH_01823</name>
</gene>
<dbReference type="InterPro" id="IPR025296">
    <property type="entry name" value="DUF4158"/>
</dbReference>
<dbReference type="GO" id="GO:0003677">
    <property type="term" value="F:DNA binding"/>
    <property type="evidence" value="ECO:0007669"/>
    <property type="project" value="UniProtKB-KW"/>
</dbReference>
<evidence type="ECO:0000256" key="1">
    <source>
        <dbReference type="ARBA" id="ARBA00009402"/>
    </source>
</evidence>
<organism evidence="7 8">
    <name type="scientific">Sulfuritalea hydrogenivorans sk43H</name>
    <dbReference type="NCBI Taxonomy" id="1223802"/>
    <lineage>
        <taxon>Bacteria</taxon>
        <taxon>Pseudomonadati</taxon>
        <taxon>Pseudomonadota</taxon>
        <taxon>Betaproteobacteria</taxon>
        <taxon>Nitrosomonadales</taxon>
        <taxon>Sterolibacteriaceae</taxon>
        <taxon>Sulfuritalea</taxon>
    </lineage>
</organism>
<dbReference type="KEGG" id="shd:SUTH_01823"/>
<evidence type="ECO:0000256" key="3">
    <source>
        <dbReference type="ARBA" id="ARBA00023125"/>
    </source>
</evidence>
<keyword evidence="2" id="KW-0815">Transposition</keyword>
<dbReference type="EMBL" id="AP012547">
    <property type="protein sequence ID" value="BAO29615.1"/>
    <property type="molecule type" value="Genomic_DNA"/>
</dbReference>
<keyword evidence="4" id="KW-0233">DNA recombination</keyword>
<dbReference type="GO" id="GO:0004803">
    <property type="term" value="F:transposase activity"/>
    <property type="evidence" value="ECO:0007669"/>
    <property type="project" value="InterPro"/>
</dbReference>